<dbReference type="Proteomes" id="UP000677853">
    <property type="component" value="Unassembled WGS sequence"/>
</dbReference>
<feature type="transmembrane region" description="Helical" evidence="1">
    <location>
        <begin position="78"/>
        <end position="96"/>
    </location>
</feature>
<evidence type="ECO:0008006" key="4">
    <source>
        <dbReference type="Google" id="ProtNLM"/>
    </source>
</evidence>
<keyword evidence="1" id="KW-0472">Membrane</keyword>
<sequence>MQINNSSKQSKPFNNLKLSKFYFLLVFSTLFFILFFNLATQVKTLVYEENDLQIQSVTVAENQVNNSETKDKTKNSKLPLVLTSVGLTSIVFLLLAKKLKK</sequence>
<protein>
    <recommendedName>
        <fullName evidence="4">LPXTG cell wall anchor domain-containing protein</fullName>
    </recommendedName>
</protein>
<dbReference type="RefSeq" id="WP_212775504.1">
    <property type="nucleotide sequence ID" value="NZ_BMZZ01000006.1"/>
</dbReference>
<evidence type="ECO:0000313" key="3">
    <source>
        <dbReference type="Proteomes" id="UP000677853"/>
    </source>
</evidence>
<keyword evidence="1" id="KW-0812">Transmembrane</keyword>
<gene>
    <name evidence="2" type="ORF">HPP_3550</name>
</gene>
<evidence type="ECO:0000256" key="1">
    <source>
        <dbReference type="SAM" id="Phobius"/>
    </source>
</evidence>
<proteinExistence type="predicted"/>
<organism evidence="2 3">
    <name type="scientific">Hydrangea phyllody phytoplasma</name>
    <dbReference type="NCBI Taxonomy" id="238673"/>
    <lineage>
        <taxon>Bacteria</taxon>
        <taxon>Bacillati</taxon>
        <taxon>Mycoplasmatota</taxon>
        <taxon>Mollicutes</taxon>
        <taxon>Acholeplasmatales</taxon>
        <taxon>Acholeplasmataceae</taxon>
        <taxon>Candidatus Phytoplasma</taxon>
        <taxon>16SrI (Aster yellows group)</taxon>
    </lineage>
</organism>
<comment type="caution">
    <text evidence="2">The sequence shown here is derived from an EMBL/GenBank/DDBJ whole genome shotgun (WGS) entry which is preliminary data.</text>
</comment>
<keyword evidence="1" id="KW-1133">Transmembrane helix</keyword>
<reference evidence="2 3" key="1">
    <citation type="journal article" date="2021" name="J. Gen. Plant Pathol.">
        <title>Enrichment of phytoplasma genome DNA through a methyl-CpG binding domain-mediated method for efficient genome sequencing.</title>
        <authorList>
            <person name="Nijo T."/>
            <person name="Iwabuchi N."/>
            <person name="Tokuda R."/>
            <person name="Suzuki T."/>
            <person name="Matsumoto O."/>
            <person name="Miyazaki A."/>
            <person name="Maejima K."/>
            <person name="Oshima K."/>
            <person name="Namba S."/>
            <person name="Yamaji Y."/>
        </authorList>
    </citation>
    <scope>NUCLEOTIDE SEQUENCE [LARGE SCALE GENOMIC DNA]</scope>
    <source>
        <strain evidence="2 3">HP</strain>
    </source>
</reference>
<name>A0ABQ1EK34_9MOLU</name>
<evidence type="ECO:0000313" key="2">
    <source>
        <dbReference type="EMBL" id="GFZ75397.1"/>
    </source>
</evidence>
<accession>A0ABQ1EK34</accession>
<dbReference type="EMBL" id="BMZZ01000006">
    <property type="protein sequence ID" value="GFZ75397.1"/>
    <property type="molecule type" value="Genomic_DNA"/>
</dbReference>
<feature type="transmembrane region" description="Helical" evidence="1">
    <location>
        <begin position="21"/>
        <end position="39"/>
    </location>
</feature>
<keyword evidence="3" id="KW-1185">Reference proteome</keyword>